<evidence type="ECO:0000313" key="4">
    <source>
        <dbReference type="Proteomes" id="UP001375240"/>
    </source>
</evidence>
<dbReference type="Pfam" id="PF00188">
    <property type="entry name" value="CAP"/>
    <property type="match status" value="1"/>
</dbReference>
<keyword evidence="1" id="KW-0732">Signal</keyword>
<dbReference type="Gene3D" id="3.40.33.10">
    <property type="entry name" value="CAP"/>
    <property type="match status" value="1"/>
</dbReference>
<organism evidence="3 4">
    <name type="scientific">Orbilia brochopaga</name>
    <dbReference type="NCBI Taxonomy" id="3140254"/>
    <lineage>
        <taxon>Eukaryota</taxon>
        <taxon>Fungi</taxon>
        <taxon>Dikarya</taxon>
        <taxon>Ascomycota</taxon>
        <taxon>Pezizomycotina</taxon>
        <taxon>Orbiliomycetes</taxon>
        <taxon>Orbiliales</taxon>
        <taxon>Orbiliaceae</taxon>
        <taxon>Orbilia</taxon>
    </lineage>
</organism>
<sequence length="216" mass="24899">MVNFLHFLLSILMVITTTTSIPTNVLRYTSDLESSALKMANIYRKEHNATALEWNATMAEYALSRAIMYAIGNTNERSKYAEIISLSDPVSLWDPRLHIRDWRTSGIKRYNFTHPVVNKVTKRFTQLVWKNTKRMGCAWVSGGKPWQHQLRCEFWPPGNIGFPNSYLANVKPLETKQKPPTGISNYTMDVDDLMTSYHIAAFGSALILERLERLRR</sequence>
<evidence type="ECO:0000259" key="2">
    <source>
        <dbReference type="SMART" id="SM00198"/>
    </source>
</evidence>
<dbReference type="Proteomes" id="UP001375240">
    <property type="component" value="Unassembled WGS sequence"/>
</dbReference>
<keyword evidence="4" id="KW-1185">Reference proteome</keyword>
<dbReference type="InterPro" id="IPR035940">
    <property type="entry name" value="CAP_sf"/>
</dbReference>
<proteinExistence type="predicted"/>
<dbReference type="InterPro" id="IPR014044">
    <property type="entry name" value="CAP_dom"/>
</dbReference>
<dbReference type="EMBL" id="JAVHNQ010000002">
    <property type="protein sequence ID" value="KAK6355529.1"/>
    <property type="molecule type" value="Genomic_DNA"/>
</dbReference>
<protein>
    <recommendedName>
        <fullName evidence="2">SCP domain-containing protein</fullName>
    </recommendedName>
</protein>
<reference evidence="3 4" key="1">
    <citation type="submission" date="2019-10" db="EMBL/GenBank/DDBJ databases">
        <authorList>
            <person name="Palmer J.M."/>
        </authorList>
    </citation>
    <scope>NUCLEOTIDE SEQUENCE [LARGE SCALE GENOMIC DNA]</scope>
    <source>
        <strain evidence="3 4">TWF696</strain>
    </source>
</reference>
<name>A0AAV9V7H7_9PEZI</name>
<dbReference type="SUPFAM" id="SSF55797">
    <property type="entry name" value="PR-1-like"/>
    <property type="match status" value="1"/>
</dbReference>
<accession>A0AAV9V7H7</accession>
<comment type="caution">
    <text evidence="3">The sequence shown here is derived from an EMBL/GenBank/DDBJ whole genome shotgun (WGS) entry which is preliminary data.</text>
</comment>
<dbReference type="SMART" id="SM00198">
    <property type="entry name" value="SCP"/>
    <property type="match status" value="1"/>
</dbReference>
<dbReference type="AlphaFoldDB" id="A0AAV9V7H7"/>
<feature type="domain" description="SCP" evidence="2">
    <location>
        <begin position="31"/>
        <end position="162"/>
    </location>
</feature>
<evidence type="ECO:0000256" key="1">
    <source>
        <dbReference type="SAM" id="SignalP"/>
    </source>
</evidence>
<dbReference type="InterPro" id="IPR001283">
    <property type="entry name" value="CRISP-related"/>
</dbReference>
<dbReference type="PANTHER" id="PTHR10334">
    <property type="entry name" value="CYSTEINE-RICH SECRETORY PROTEIN-RELATED"/>
    <property type="match status" value="1"/>
</dbReference>
<gene>
    <name evidence="3" type="ORF">TWF696_004628</name>
</gene>
<feature type="chain" id="PRO_5043799221" description="SCP domain-containing protein" evidence="1">
    <location>
        <begin position="21"/>
        <end position="216"/>
    </location>
</feature>
<feature type="signal peptide" evidence="1">
    <location>
        <begin position="1"/>
        <end position="20"/>
    </location>
</feature>
<evidence type="ECO:0000313" key="3">
    <source>
        <dbReference type="EMBL" id="KAK6355529.1"/>
    </source>
</evidence>